<dbReference type="PANTHER" id="PTHR31155">
    <property type="entry name" value="ACYL- ACYL-CARRIER-PROTEIN DESATURASE-RELATED"/>
    <property type="match status" value="1"/>
</dbReference>
<feature type="binding site" evidence="15">
    <location>
        <position position="173"/>
    </location>
    <ligand>
        <name>Fe cation</name>
        <dbReference type="ChEBI" id="CHEBI:24875"/>
        <label>2</label>
    </ligand>
</feature>
<dbReference type="CDD" id="cd01050">
    <property type="entry name" value="Acyl_ACP_Desat"/>
    <property type="match status" value="1"/>
</dbReference>
<comment type="cofactor">
    <cofactor evidence="1">
        <name>Fe(2+)</name>
        <dbReference type="ChEBI" id="CHEBI:29033"/>
    </cofactor>
</comment>
<dbReference type="SUPFAM" id="SSF47240">
    <property type="entry name" value="Ferritin-like"/>
    <property type="match status" value="1"/>
</dbReference>
<keyword evidence="5" id="KW-0444">Lipid biosynthesis</keyword>
<dbReference type="OrthoDB" id="1924153at2759"/>
<keyword evidence="11" id="KW-0560">Oxidoreductase</keyword>
<keyword evidence="9" id="KW-0276">Fatty acid metabolism</keyword>
<dbReference type="FunFam" id="1.10.620.20:FF:000002">
    <property type="entry name" value="Stearoyl-[acyl-carrier-protein] 9-desaturase, chloroplastic"/>
    <property type="match status" value="1"/>
</dbReference>
<dbReference type="Gene3D" id="1.10.620.20">
    <property type="entry name" value="Ribonucleotide Reductase, subunit A"/>
    <property type="match status" value="1"/>
</dbReference>
<evidence type="ECO:0000313" key="16">
    <source>
        <dbReference type="EMBL" id="KAB1226191.1"/>
    </source>
</evidence>
<evidence type="ECO:0000256" key="5">
    <source>
        <dbReference type="ARBA" id="ARBA00022516"/>
    </source>
</evidence>
<comment type="cofactor">
    <cofactor evidence="15">
        <name>Fe cation</name>
        <dbReference type="ChEBI" id="CHEBI:24875"/>
    </cofactor>
    <text evidence="15">Binds 2 iron ions per subunit.</text>
</comment>
<keyword evidence="17" id="KW-1185">Reference proteome</keyword>
<dbReference type="EMBL" id="RXIC02000019">
    <property type="protein sequence ID" value="KAB1226191.1"/>
    <property type="molecule type" value="Genomic_DNA"/>
</dbReference>
<evidence type="ECO:0000256" key="6">
    <source>
        <dbReference type="ARBA" id="ARBA00022528"/>
    </source>
</evidence>
<feature type="binding site" evidence="15">
    <location>
        <position position="120"/>
    </location>
    <ligand>
        <name>Fe cation</name>
        <dbReference type="ChEBI" id="CHEBI:24875"/>
        <label>2</label>
    </ligand>
</feature>
<evidence type="ECO:0000256" key="15">
    <source>
        <dbReference type="PIRSR" id="PIRSR000346-1"/>
    </source>
</evidence>
<proteinExistence type="inferred from homology"/>
<evidence type="ECO:0000256" key="14">
    <source>
        <dbReference type="ARBA" id="ARBA00023160"/>
    </source>
</evidence>
<dbReference type="PIRSF" id="PIRSF000346">
    <property type="entry name" value="Dlt9_acylACP_des"/>
    <property type="match status" value="1"/>
</dbReference>
<sequence>MALAATTMPPEKVEIFKSMEDWVRNNLITYLKSVEKSWQLQDFLPDPTSKGFFEQVIKEMRLRSRELPDDYFVVLVGDMVIEEALPTYQAHLNGSDICRDQTGVDETPWATWARGWSAEENRHGDLLNRYLYLSGRMDMKEIEKTTHYLIWSGLDVSTGTNPYLITIYTSFQERATFISHGNTARLAMKYGEEKVVQICGTIASDEKRHEIAYTEIIKKLFELDPSETIIAFAEMMRKKIAMPAHLMYDGHDERLFDHCTSVASRIGVYTARDYMAVFAHLVAKWKVEKLTGLSSEGREAQDFVCGLLGKMKRLEERGIAKAEKGLPIPFSWICGREL</sequence>
<dbReference type="InterPro" id="IPR009078">
    <property type="entry name" value="Ferritin-like_SF"/>
</dbReference>
<dbReference type="InterPro" id="IPR012348">
    <property type="entry name" value="RNR-like"/>
</dbReference>
<evidence type="ECO:0000256" key="1">
    <source>
        <dbReference type="ARBA" id="ARBA00001954"/>
    </source>
</evidence>
<comment type="subcellular location">
    <subcellularLocation>
        <location evidence="2">Plastid</location>
        <location evidence="2">Chloroplast</location>
    </subcellularLocation>
</comment>
<comment type="similarity">
    <text evidence="4">Belongs to the fatty acid desaturase type 2 family.</text>
</comment>
<evidence type="ECO:0000256" key="10">
    <source>
        <dbReference type="ARBA" id="ARBA00022946"/>
    </source>
</evidence>
<evidence type="ECO:0000256" key="7">
    <source>
        <dbReference type="ARBA" id="ARBA00022640"/>
    </source>
</evidence>
<dbReference type="GO" id="GO:0046872">
    <property type="term" value="F:metal ion binding"/>
    <property type="evidence" value="ECO:0007669"/>
    <property type="project" value="UniProtKB-KW"/>
</dbReference>
<evidence type="ECO:0000256" key="8">
    <source>
        <dbReference type="ARBA" id="ARBA00022723"/>
    </source>
</evidence>
<dbReference type="GO" id="GO:0009570">
    <property type="term" value="C:chloroplast stroma"/>
    <property type="evidence" value="ECO:0007669"/>
    <property type="project" value="TreeGrafter"/>
</dbReference>
<dbReference type="Pfam" id="PF03405">
    <property type="entry name" value="FA_desaturase_2"/>
    <property type="match status" value="1"/>
</dbReference>
<evidence type="ECO:0000256" key="9">
    <source>
        <dbReference type="ARBA" id="ARBA00022832"/>
    </source>
</evidence>
<protein>
    <submittedName>
        <fullName evidence="16">Acyl-[acyl-carrier-protein] desaturase, chloroplastic</fullName>
    </submittedName>
</protein>
<keyword evidence="14" id="KW-0275">Fatty acid biosynthesis</keyword>
<feature type="binding site" evidence="15">
    <location>
        <position position="120"/>
    </location>
    <ligand>
        <name>Fe cation</name>
        <dbReference type="ChEBI" id="CHEBI:24875"/>
        <label>1</label>
    </ligand>
</feature>
<keyword evidence="6" id="KW-0150">Chloroplast</keyword>
<keyword evidence="12 15" id="KW-0408">Iron</keyword>
<feature type="binding site" evidence="15">
    <location>
        <position position="123"/>
    </location>
    <ligand>
        <name>Fe cation</name>
        <dbReference type="ChEBI" id="CHEBI:24875"/>
        <label>1</label>
    </ligand>
</feature>
<keyword evidence="8 15" id="KW-0479">Metal-binding</keyword>
<dbReference type="Proteomes" id="UP000516437">
    <property type="component" value="Chromosome 1"/>
</dbReference>
<keyword evidence="13" id="KW-0443">Lipid metabolism</keyword>
<evidence type="ECO:0000256" key="3">
    <source>
        <dbReference type="ARBA" id="ARBA00004872"/>
    </source>
</evidence>
<feature type="binding site" evidence="15">
    <location>
        <position position="206"/>
    </location>
    <ligand>
        <name>Fe cation</name>
        <dbReference type="ChEBI" id="CHEBI:24875"/>
        <label>1</label>
    </ligand>
</feature>
<gene>
    <name evidence="16" type="ORF">CJ030_MR1G029164</name>
</gene>
<feature type="binding site" evidence="15">
    <location>
        <position position="206"/>
    </location>
    <ligand>
        <name>Fe cation</name>
        <dbReference type="ChEBI" id="CHEBI:24875"/>
        <label>2</label>
    </ligand>
</feature>
<feature type="binding site" evidence="15">
    <location>
        <position position="82"/>
    </location>
    <ligand>
        <name>Fe cation</name>
        <dbReference type="ChEBI" id="CHEBI:24875"/>
        <label>1</label>
    </ligand>
</feature>
<feature type="binding site" evidence="15">
    <location>
        <position position="209"/>
    </location>
    <ligand>
        <name>Fe cation</name>
        <dbReference type="ChEBI" id="CHEBI:24875"/>
        <label>2</label>
    </ligand>
</feature>
<evidence type="ECO:0000256" key="13">
    <source>
        <dbReference type="ARBA" id="ARBA00023098"/>
    </source>
</evidence>
<evidence type="ECO:0000313" key="17">
    <source>
        <dbReference type="Proteomes" id="UP000516437"/>
    </source>
</evidence>
<dbReference type="PANTHER" id="PTHR31155:SF27">
    <property type="entry name" value="STEAROYL-[ACYL-CARRIER-PROTEIN] 9-DESATURASE 5, CHLOROPLASTIC"/>
    <property type="match status" value="1"/>
</dbReference>
<evidence type="ECO:0000256" key="11">
    <source>
        <dbReference type="ARBA" id="ARBA00023002"/>
    </source>
</evidence>
<evidence type="ECO:0000256" key="12">
    <source>
        <dbReference type="ARBA" id="ARBA00023004"/>
    </source>
</evidence>
<name>A0A6A1WLT2_9ROSI</name>
<dbReference type="InterPro" id="IPR005067">
    <property type="entry name" value="Fatty_acid_desaturase-2"/>
</dbReference>
<dbReference type="GO" id="GO:0045300">
    <property type="term" value="F:stearoyl-[ACP] desaturase activity"/>
    <property type="evidence" value="ECO:0007669"/>
    <property type="project" value="InterPro"/>
</dbReference>
<comment type="pathway">
    <text evidence="3">Lipid metabolism; fatty acid metabolism.</text>
</comment>
<keyword evidence="7" id="KW-0934">Plastid</keyword>
<accession>A0A6A1WLT2</accession>
<comment type="caution">
    <text evidence="16">The sequence shown here is derived from an EMBL/GenBank/DDBJ whole genome shotgun (WGS) entry which is preliminary data.</text>
</comment>
<dbReference type="AlphaFoldDB" id="A0A6A1WLT2"/>
<keyword evidence="10" id="KW-0809">Transit peptide</keyword>
<reference evidence="16 17" key="1">
    <citation type="journal article" date="2019" name="Plant Biotechnol. J.">
        <title>The red bayberry genome and genetic basis of sex determination.</title>
        <authorList>
            <person name="Jia H.M."/>
            <person name="Jia H.J."/>
            <person name="Cai Q.L."/>
            <person name="Wang Y."/>
            <person name="Zhao H.B."/>
            <person name="Yang W.F."/>
            <person name="Wang G.Y."/>
            <person name="Li Y.H."/>
            <person name="Zhan D.L."/>
            <person name="Shen Y.T."/>
            <person name="Niu Q.F."/>
            <person name="Chang L."/>
            <person name="Qiu J."/>
            <person name="Zhao L."/>
            <person name="Xie H.B."/>
            <person name="Fu W.Y."/>
            <person name="Jin J."/>
            <person name="Li X.W."/>
            <person name="Jiao Y."/>
            <person name="Zhou C.C."/>
            <person name="Tu T."/>
            <person name="Chai C.Y."/>
            <person name="Gao J.L."/>
            <person name="Fan L.J."/>
            <person name="van de Weg E."/>
            <person name="Wang J.Y."/>
            <person name="Gao Z.S."/>
        </authorList>
    </citation>
    <scope>NUCLEOTIDE SEQUENCE [LARGE SCALE GENOMIC DNA]</scope>
    <source>
        <tissue evidence="16">Leaves</tissue>
    </source>
</reference>
<organism evidence="16 17">
    <name type="scientific">Morella rubra</name>
    <name type="common">Chinese bayberry</name>
    <dbReference type="NCBI Taxonomy" id="262757"/>
    <lineage>
        <taxon>Eukaryota</taxon>
        <taxon>Viridiplantae</taxon>
        <taxon>Streptophyta</taxon>
        <taxon>Embryophyta</taxon>
        <taxon>Tracheophyta</taxon>
        <taxon>Spermatophyta</taxon>
        <taxon>Magnoliopsida</taxon>
        <taxon>eudicotyledons</taxon>
        <taxon>Gunneridae</taxon>
        <taxon>Pentapetalae</taxon>
        <taxon>rosids</taxon>
        <taxon>fabids</taxon>
        <taxon>Fagales</taxon>
        <taxon>Myricaceae</taxon>
        <taxon>Morella</taxon>
    </lineage>
</organism>
<evidence type="ECO:0000256" key="4">
    <source>
        <dbReference type="ARBA" id="ARBA00008749"/>
    </source>
</evidence>
<dbReference type="GO" id="GO:0006633">
    <property type="term" value="P:fatty acid biosynthetic process"/>
    <property type="evidence" value="ECO:0007669"/>
    <property type="project" value="UniProtKB-KW"/>
</dbReference>
<evidence type="ECO:0000256" key="2">
    <source>
        <dbReference type="ARBA" id="ARBA00004229"/>
    </source>
</evidence>